<dbReference type="Pfam" id="PF05118">
    <property type="entry name" value="Asp_Arg_Hydrox"/>
    <property type="match status" value="1"/>
</dbReference>
<dbReference type="InterPro" id="IPR027443">
    <property type="entry name" value="IPNS-like_sf"/>
</dbReference>
<proteinExistence type="predicted"/>
<dbReference type="Proteomes" id="UP001595713">
    <property type="component" value="Unassembled WGS sequence"/>
</dbReference>
<evidence type="ECO:0000313" key="2">
    <source>
        <dbReference type="EMBL" id="MFC3580830.1"/>
    </source>
</evidence>
<dbReference type="RefSeq" id="WP_261294196.1">
    <property type="nucleotide sequence ID" value="NZ_JANQBK010000005.1"/>
</dbReference>
<dbReference type="EMBL" id="JBHRXP010000007">
    <property type="protein sequence ID" value="MFC3580830.1"/>
    <property type="molecule type" value="Genomic_DNA"/>
</dbReference>
<dbReference type="InterPro" id="IPR007803">
    <property type="entry name" value="Asp/Arg/Pro-Hydrxlase"/>
</dbReference>
<comment type="caution">
    <text evidence="2">The sequence shown here is derived from an EMBL/GenBank/DDBJ whole genome shotgun (WGS) entry which is preliminary data.</text>
</comment>
<keyword evidence="3" id="KW-1185">Reference proteome</keyword>
<reference evidence="3" key="1">
    <citation type="journal article" date="2019" name="Int. J. Syst. Evol. Microbiol.">
        <title>The Global Catalogue of Microorganisms (GCM) 10K type strain sequencing project: providing services to taxonomists for standard genome sequencing and annotation.</title>
        <authorList>
            <consortium name="The Broad Institute Genomics Platform"/>
            <consortium name="The Broad Institute Genome Sequencing Center for Infectious Disease"/>
            <person name="Wu L."/>
            <person name="Ma J."/>
        </authorList>
    </citation>
    <scope>NUCLEOTIDE SEQUENCE [LARGE SCALE GENOMIC DNA]</scope>
    <source>
        <strain evidence="3">KCTC 42739</strain>
    </source>
</reference>
<organism evidence="2 3">
    <name type="scientific">Sphingomonas hylomeconis</name>
    <dbReference type="NCBI Taxonomy" id="1395958"/>
    <lineage>
        <taxon>Bacteria</taxon>
        <taxon>Pseudomonadati</taxon>
        <taxon>Pseudomonadota</taxon>
        <taxon>Alphaproteobacteria</taxon>
        <taxon>Sphingomonadales</taxon>
        <taxon>Sphingomonadaceae</taxon>
        <taxon>Sphingomonas</taxon>
    </lineage>
</organism>
<accession>A0ABV7SXL8</accession>
<evidence type="ECO:0000259" key="1">
    <source>
        <dbReference type="Pfam" id="PF05118"/>
    </source>
</evidence>
<dbReference type="Gene3D" id="2.60.120.330">
    <property type="entry name" value="B-lactam Antibiotic, Isopenicillin N Synthase, Chain"/>
    <property type="match status" value="1"/>
</dbReference>
<gene>
    <name evidence="2" type="ORF">ACFONA_11710</name>
</gene>
<evidence type="ECO:0000313" key="3">
    <source>
        <dbReference type="Proteomes" id="UP001595713"/>
    </source>
</evidence>
<name>A0ABV7SXL8_9SPHN</name>
<feature type="domain" description="Aspartyl/asparaginy/proline hydroxylase" evidence="1">
    <location>
        <begin position="88"/>
        <end position="188"/>
    </location>
</feature>
<protein>
    <submittedName>
        <fullName evidence="2">Aspartyl/asparaginyl beta-hydroxylase domain-containing protein</fullName>
    </submittedName>
</protein>
<sequence length="199" mass="22162">MLATARQSAIRYRDRARLPIDFDAGRLQAEVAEATGSGWIDHFVRQNFDGEWSVIPLRIGAGNWTKHPVLQIFPAPGVREYEDGPLLARMPYLREAIAAIPCDIQTVRLMKLAAGSIIKPHTDDDLGIEHGFARLHVPVITNDEVDFRLNGERVVMDAGSVWYLRLSDTHSVANRSATDRIHLVIDCVANDWLRSAAAA</sequence>
<dbReference type="SUPFAM" id="SSF51197">
    <property type="entry name" value="Clavaminate synthase-like"/>
    <property type="match status" value="1"/>
</dbReference>